<evidence type="ECO:0000256" key="1">
    <source>
        <dbReference type="ARBA" id="ARBA00004498"/>
    </source>
</evidence>
<dbReference type="InterPro" id="IPR008160">
    <property type="entry name" value="Collagen"/>
</dbReference>
<dbReference type="GO" id="GO:0030020">
    <property type="term" value="F:extracellular matrix structural constituent conferring tensile strength"/>
    <property type="evidence" value="ECO:0007669"/>
    <property type="project" value="TreeGrafter"/>
</dbReference>
<feature type="compositionally biased region" description="Basic and acidic residues" evidence="3">
    <location>
        <begin position="80"/>
        <end position="102"/>
    </location>
</feature>
<dbReference type="EMBL" id="JAOPHQ010005976">
    <property type="protein sequence ID" value="KAK0133654.1"/>
    <property type="molecule type" value="Genomic_DNA"/>
</dbReference>
<comment type="subcellular location">
    <subcellularLocation>
        <location evidence="1">Secreted</location>
        <location evidence="1">Extracellular space</location>
        <location evidence="1">Extracellular matrix</location>
    </subcellularLocation>
</comment>
<reference evidence="4" key="1">
    <citation type="journal article" date="2023" name="Front. Mar. Sci.">
        <title>A new Merluccius polli reference genome to investigate the effects of global change in West African waters.</title>
        <authorList>
            <person name="Mateo J.L."/>
            <person name="Blanco-Fernandez C."/>
            <person name="Garcia-Vazquez E."/>
            <person name="Machado-Schiaffino G."/>
        </authorList>
    </citation>
    <scope>NUCLEOTIDE SEQUENCE</scope>
    <source>
        <strain evidence="4">C29</strain>
        <tissue evidence="4">Fin</tissue>
    </source>
</reference>
<dbReference type="Pfam" id="PF01391">
    <property type="entry name" value="Collagen"/>
    <property type="match status" value="3"/>
</dbReference>
<dbReference type="InterPro" id="IPR050149">
    <property type="entry name" value="Collagen_superfamily"/>
</dbReference>
<dbReference type="AlphaFoldDB" id="A0AA47M524"/>
<feature type="region of interest" description="Disordered" evidence="3">
    <location>
        <begin position="498"/>
        <end position="591"/>
    </location>
</feature>
<feature type="compositionally biased region" description="Low complexity" evidence="3">
    <location>
        <begin position="729"/>
        <end position="744"/>
    </location>
</feature>
<dbReference type="Proteomes" id="UP001174136">
    <property type="component" value="Unassembled WGS sequence"/>
</dbReference>
<keyword evidence="2" id="KW-0964">Secreted</keyword>
<dbReference type="GO" id="GO:0030198">
    <property type="term" value="P:extracellular matrix organization"/>
    <property type="evidence" value="ECO:0007669"/>
    <property type="project" value="TreeGrafter"/>
</dbReference>
<evidence type="ECO:0000313" key="4">
    <source>
        <dbReference type="EMBL" id="KAK0133654.1"/>
    </source>
</evidence>
<dbReference type="PANTHER" id="PTHR24023">
    <property type="entry name" value="COLLAGEN ALPHA"/>
    <property type="match status" value="1"/>
</dbReference>
<sequence length="976" mass="103002">MYLELRPLLKAKVNLWLRQQEFDGQAECLGEHLFVKAHRTSLLLAPKRRSLACTFNYHHRKIHCDRRIQWHTSPQGRRGKNGEPHQPLEDSKSWEEERKGKVEEEEEEVVVADGAWVRQECLKELLSRGGGGGGGGDAAVGQTLKEELSGGQRIECMYLTTKLLEELQPKKKKRKRAEGEKGDSTVPGEKGARGDAGQPGAGGAEGMKGQKGETGPRGPPGPVSVSHSYRADLFPSGSYHTVPQRHLSTFHFTSIAERWDAVQLLHSQLTGLKEKVLTAHGLRQFSGTGTYGLPGLKGDQGPEGNQGPQGPIGLPGLQGEQISVEVFLSKTPNCSPRAGLFPCMADPAVAGSPGTSGGSGRDGLKGQKLPNIFLRTSHFDNGVQWRTQERPEERWDPGDYLDLRVSPEGPARDIWVMGPLHPEALAVLRGREGSQACQETTGPMGPPGNPGIEGPPGRAGTPGSPGPPGVPTALPIVGDMGALLKNACSVCQTRVPGLPGQKGEKGSLGATGVQGGDQGVRGAMGNPGKEGPKGVKGERGFPGPTGDKGDEGTPGVPGLPGATGRTGSPGIMGRSGLLGQSGSKGEKGVPIVEGNGMSSIYKLQSGGAILGPPGAPGAPGPKGDEGTAGEPGPMGLPGLEGLPGAKGDVGLPGPSGIHGPTGERGPLGETGFPGPEGPPGVPGRPGKDGIPGYEGATGRPGERGSKGERGDPGIHGERGVQGERGRMGDPGIIGPMGPVGQKGVPGPPGHLANQNIPLFPPFVEESNLYYAYPRIRSCFLFLESVRNDASSMEEIKMFIRNEVLRVFEDAETRYSWLNDHHQANEECQKEELEARSTSPLQDLFLTSPVNAGSVQSYQQPPKNYPVIPPRKRRQLAFWHPKFTRGPLGPQARTVYQALQENPDPLALKVTEVRKESVASLDWVYQENQDLPAHQAQRVSLLQASPALLVLRGLLGGATTATASLRPRTAGVTAKLV</sequence>
<keyword evidence="5" id="KW-1185">Reference proteome</keyword>
<feature type="compositionally biased region" description="Gly residues" evidence="3">
    <location>
        <begin position="197"/>
        <end position="206"/>
    </location>
</feature>
<gene>
    <name evidence="4" type="primary">Col19a1</name>
    <name evidence="4" type="ORF">N1851_030786</name>
</gene>
<evidence type="ECO:0000313" key="5">
    <source>
        <dbReference type="Proteomes" id="UP001174136"/>
    </source>
</evidence>
<evidence type="ECO:0000256" key="2">
    <source>
        <dbReference type="ARBA" id="ARBA00022530"/>
    </source>
</evidence>
<keyword evidence="4" id="KW-0176">Collagen</keyword>
<dbReference type="PANTHER" id="PTHR24023:SF1082">
    <property type="entry name" value="COLLAGEN TRIPLE HELIX REPEAT"/>
    <property type="match status" value="1"/>
</dbReference>
<accession>A0AA47M524</accession>
<name>A0AA47M524_MERPO</name>
<feature type="compositionally biased region" description="Low complexity" evidence="3">
    <location>
        <begin position="450"/>
        <end position="462"/>
    </location>
</feature>
<feature type="region of interest" description="Disordered" evidence="3">
    <location>
        <begin position="604"/>
        <end position="748"/>
    </location>
</feature>
<feature type="region of interest" description="Disordered" evidence="3">
    <location>
        <begin position="71"/>
        <end position="109"/>
    </location>
</feature>
<comment type="caution">
    <text evidence="4">The sequence shown here is derived from an EMBL/GenBank/DDBJ whole genome shotgun (WGS) entry which is preliminary data.</text>
</comment>
<dbReference type="GO" id="GO:0031012">
    <property type="term" value="C:extracellular matrix"/>
    <property type="evidence" value="ECO:0007669"/>
    <property type="project" value="TreeGrafter"/>
</dbReference>
<dbReference type="GO" id="GO:0005615">
    <property type="term" value="C:extracellular space"/>
    <property type="evidence" value="ECO:0007669"/>
    <property type="project" value="TreeGrafter"/>
</dbReference>
<feature type="compositionally biased region" description="Low complexity" evidence="3">
    <location>
        <begin position="302"/>
        <end position="311"/>
    </location>
</feature>
<dbReference type="GO" id="GO:0005581">
    <property type="term" value="C:collagen trimer"/>
    <property type="evidence" value="ECO:0007669"/>
    <property type="project" value="UniProtKB-KW"/>
</dbReference>
<proteinExistence type="predicted"/>
<protein>
    <submittedName>
        <fullName evidence="4">Collagen alpha-1(XIX) chain</fullName>
    </submittedName>
</protein>
<evidence type="ECO:0000256" key="3">
    <source>
        <dbReference type="SAM" id="MobiDB-lite"/>
    </source>
</evidence>
<organism evidence="4 5">
    <name type="scientific">Merluccius polli</name>
    <name type="common">Benguela hake</name>
    <name type="synonym">Merluccius cadenati</name>
    <dbReference type="NCBI Taxonomy" id="89951"/>
    <lineage>
        <taxon>Eukaryota</taxon>
        <taxon>Metazoa</taxon>
        <taxon>Chordata</taxon>
        <taxon>Craniata</taxon>
        <taxon>Vertebrata</taxon>
        <taxon>Euteleostomi</taxon>
        <taxon>Actinopterygii</taxon>
        <taxon>Neopterygii</taxon>
        <taxon>Teleostei</taxon>
        <taxon>Neoteleostei</taxon>
        <taxon>Acanthomorphata</taxon>
        <taxon>Zeiogadaria</taxon>
        <taxon>Gadariae</taxon>
        <taxon>Gadiformes</taxon>
        <taxon>Gadoidei</taxon>
        <taxon>Merlucciidae</taxon>
        <taxon>Merluccius</taxon>
    </lineage>
</organism>
<feature type="compositionally biased region" description="Basic and acidic residues" evidence="3">
    <location>
        <begin position="530"/>
        <end position="539"/>
    </location>
</feature>
<keyword evidence="2" id="KW-0272">Extracellular matrix</keyword>
<feature type="region of interest" description="Disordered" evidence="3">
    <location>
        <begin position="434"/>
        <end position="471"/>
    </location>
</feature>
<feature type="region of interest" description="Disordered" evidence="3">
    <location>
        <begin position="169"/>
        <end position="227"/>
    </location>
</feature>
<feature type="region of interest" description="Disordered" evidence="3">
    <location>
        <begin position="291"/>
        <end position="311"/>
    </location>
</feature>
<feature type="compositionally biased region" description="Low complexity" evidence="3">
    <location>
        <begin position="630"/>
        <end position="643"/>
    </location>
</feature>
<feature type="compositionally biased region" description="Basic and acidic residues" evidence="3">
    <location>
        <begin position="700"/>
        <end position="727"/>
    </location>
</feature>